<protein>
    <submittedName>
        <fullName evidence="1">Uncharacterized protein</fullName>
    </submittedName>
</protein>
<sequence>MKWDEENLEDKVIMMVKEKLDVDLKQEDIDIVHRVGKMEQNGDAVIVKFSSNKTKMRVVMKRRVLKGTGITIAEDIAPEMSMIYQSSACGILVKHQWSTGQVPVV</sequence>
<name>A0A9W9ZTF4_9CNID</name>
<dbReference type="OrthoDB" id="10066957at2759"/>
<comment type="caution">
    <text evidence="1">The sequence shown here is derived from an EMBL/GenBank/DDBJ whole genome shotgun (WGS) entry which is preliminary data.</text>
</comment>
<proteinExistence type="predicted"/>
<accession>A0A9W9ZTF4</accession>
<keyword evidence="2" id="KW-1185">Reference proteome</keyword>
<reference evidence="1" key="1">
    <citation type="submission" date="2023-01" db="EMBL/GenBank/DDBJ databases">
        <title>Genome assembly of the deep-sea coral Lophelia pertusa.</title>
        <authorList>
            <person name="Herrera S."/>
            <person name="Cordes E."/>
        </authorList>
    </citation>
    <scope>NUCLEOTIDE SEQUENCE</scope>
    <source>
        <strain evidence="1">USNM1676648</strain>
        <tissue evidence="1">Polyp</tissue>
    </source>
</reference>
<dbReference type="Proteomes" id="UP001163046">
    <property type="component" value="Unassembled WGS sequence"/>
</dbReference>
<dbReference type="AlphaFoldDB" id="A0A9W9ZTF4"/>
<evidence type="ECO:0000313" key="2">
    <source>
        <dbReference type="Proteomes" id="UP001163046"/>
    </source>
</evidence>
<dbReference type="EMBL" id="MU825875">
    <property type="protein sequence ID" value="KAJ7386738.1"/>
    <property type="molecule type" value="Genomic_DNA"/>
</dbReference>
<gene>
    <name evidence="1" type="ORF">OS493_006751</name>
</gene>
<organism evidence="1 2">
    <name type="scientific">Desmophyllum pertusum</name>
    <dbReference type="NCBI Taxonomy" id="174260"/>
    <lineage>
        <taxon>Eukaryota</taxon>
        <taxon>Metazoa</taxon>
        <taxon>Cnidaria</taxon>
        <taxon>Anthozoa</taxon>
        <taxon>Hexacorallia</taxon>
        <taxon>Scleractinia</taxon>
        <taxon>Caryophylliina</taxon>
        <taxon>Caryophylliidae</taxon>
        <taxon>Desmophyllum</taxon>
    </lineage>
</organism>
<evidence type="ECO:0000313" key="1">
    <source>
        <dbReference type="EMBL" id="KAJ7386738.1"/>
    </source>
</evidence>